<dbReference type="EMBL" id="LAVV01009939">
    <property type="protein sequence ID" value="KNZ49777.1"/>
    <property type="molecule type" value="Genomic_DNA"/>
</dbReference>
<dbReference type="AlphaFoldDB" id="A0A0L6UND6"/>
<proteinExistence type="predicted"/>
<gene>
    <name evidence="1" type="ORF">VP01_4797g1</name>
</gene>
<name>A0A0L6UND6_9BASI</name>
<comment type="caution">
    <text evidence="1">The sequence shown here is derived from an EMBL/GenBank/DDBJ whole genome shotgun (WGS) entry which is preliminary data.</text>
</comment>
<organism evidence="1 2">
    <name type="scientific">Puccinia sorghi</name>
    <dbReference type="NCBI Taxonomy" id="27349"/>
    <lineage>
        <taxon>Eukaryota</taxon>
        <taxon>Fungi</taxon>
        <taxon>Dikarya</taxon>
        <taxon>Basidiomycota</taxon>
        <taxon>Pucciniomycotina</taxon>
        <taxon>Pucciniomycetes</taxon>
        <taxon>Pucciniales</taxon>
        <taxon>Pucciniaceae</taxon>
        <taxon>Puccinia</taxon>
    </lineage>
</organism>
<reference evidence="1 2" key="1">
    <citation type="submission" date="2015-08" db="EMBL/GenBank/DDBJ databases">
        <title>Next Generation Sequencing and Analysis of the Genome of Puccinia sorghi L Schw, the Causal Agent of Maize Common Rust.</title>
        <authorList>
            <person name="Rochi L."/>
            <person name="Burguener G."/>
            <person name="Darino M."/>
            <person name="Turjanski A."/>
            <person name="Kreff E."/>
            <person name="Dieguez M.J."/>
            <person name="Sacco F."/>
        </authorList>
    </citation>
    <scope>NUCLEOTIDE SEQUENCE [LARGE SCALE GENOMIC DNA]</scope>
    <source>
        <strain evidence="1 2">RO10H11247</strain>
    </source>
</reference>
<dbReference type="Pfam" id="PF18758">
    <property type="entry name" value="KDZ"/>
    <property type="match status" value="1"/>
</dbReference>
<accession>A0A0L6UND6</accession>
<protein>
    <submittedName>
        <fullName evidence="1">Uncharacterized protein</fullName>
    </submittedName>
</protein>
<dbReference type="PANTHER" id="PTHR33096">
    <property type="entry name" value="CXC2 DOMAIN-CONTAINING PROTEIN"/>
    <property type="match status" value="1"/>
</dbReference>
<sequence>MCWGSSGRPGVTDHFEGTYNQNIFPESQNRLMFGTLYQKGWGLSDGESLERFWSSLSPLVTLAHRCKYRNRRSISNLGQEEPAILILSLCYQLTVGFIHSILAAQEI</sequence>
<evidence type="ECO:0000313" key="1">
    <source>
        <dbReference type="EMBL" id="KNZ49777.1"/>
    </source>
</evidence>
<dbReference type="VEuPathDB" id="FungiDB:VP01_4797g1"/>
<evidence type="ECO:0000313" key="2">
    <source>
        <dbReference type="Proteomes" id="UP000037035"/>
    </source>
</evidence>
<dbReference type="InterPro" id="IPR040521">
    <property type="entry name" value="KDZ"/>
</dbReference>
<keyword evidence="2" id="KW-1185">Reference proteome</keyword>
<dbReference type="PANTHER" id="PTHR33096:SF1">
    <property type="entry name" value="CXC1-LIKE CYSTEINE CLUSTER ASSOCIATED WITH KDZ TRANSPOSASES DOMAIN-CONTAINING PROTEIN"/>
    <property type="match status" value="1"/>
</dbReference>
<dbReference type="Proteomes" id="UP000037035">
    <property type="component" value="Unassembled WGS sequence"/>
</dbReference>
<dbReference type="STRING" id="27349.A0A0L6UND6"/>
<dbReference type="OrthoDB" id="2506007at2759"/>